<evidence type="ECO:0000313" key="6">
    <source>
        <dbReference type="Proteomes" id="UP000829685"/>
    </source>
</evidence>
<organism evidence="5 6">
    <name type="scientific">Neoarthrinium moseri</name>
    <dbReference type="NCBI Taxonomy" id="1658444"/>
    <lineage>
        <taxon>Eukaryota</taxon>
        <taxon>Fungi</taxon>
        <taxon>Dikarya</taxon>
        <taxon>Ascomycota</taxon>
        <taxon>Pezizomycotina</taxon>
        <taxon>Sordariomycetes</taxon>
        <taxon>Xylariomycetidae</taxon>
        <taxon>Amphisphaeriales</taxon>
        <taxon>Apiosporaceae</taxon>
        <taxon>Neoarthrinium</taxon>
    </lineage>
</organism>
<evidence type="ECO:0000256" key="1">
    <source>
        <dbReference type="ARBA" id="ARBA00022737"/>
    </source>
</evidence>
<dbReference type="PANTHER" id="PTHR11764">
    <property type="entry name" value="TERPENE CYCLASE/MUTASE FAMILY MEMBER"/>
    <property type="match status" value="1"/>
</dbReference>
<dbReference type="GO" id="GO:0005811">
    <property type="term" value="C:lipid droplet"/>
    <property type="evidence" value="ECO:0007669"/>
    <property type="project" value="InterPro"/>
</dbReference>
<dbReference type="SUPFAM" id="SSF48239">
    <property type="entry name" value="Terpenoid cyclases/Protein prenyltransferases"/>
    <property type="match status" value="2"/>
</dbReference>
<feature type="domain" description="Squalene cyclase C-terminal" evidence="3">
    <location>
        <begin position="324"/>
        <end position="593"/>
    </location>
</feature>
<comment type="caution">
    <text evidence="5">The sequence shown here is derived from an EMBL/GenBank/DDBJ whole genome shotgun (WGS) entry which is preliminary data.</text>
</comment>
<dbReference type="AlphaFoldDB" id="A0A9Q0AJK0"/>
<keyword evidence="1" id="KW-0677">Repeat</keyword>
<proteinExistence type="inferred from homology"/>
<evidence type="ECO:0000313" key="5">
    <source>
        <dbReference type="EMBL" id="KAI1857100.1"/>
    </source>
</evidence>
<dbReference type="Proteomes" id="UP000829685">
    <property type="component" value="Unassembled WGS sequence"/>
</dbReference>
<name>A0A9Q0AJK0_9PEZI</name>
<dbReference type="NCBIfam" id="TIGR01787">
    <property type="entry name" value="squalene_cyclas"/>
    <property type="match status" value="1"/>
</dbReference>
<dbReference type="SFLD" id="SFLDG01016">
    <property type="entry name" value="Prenyltransferase_Like_2"/>
    <property type="match status" value="1"/>
</dbReference>
<dbReference type="EC" id="5.4.99.-" evidence="2"/>
<dbReference type="PANTHER" id="PTHR11764:SF82">
    <property type="entry name" value="TERPENE CYCLASE_MUTASE FAMILY MEMBER"/>
    <property type="match status" value="1"/>
</dbReference>
<dbReference type="InterPro" id="IPR018333">
    <property type="entry name" value="Squalene_cyclase"/>
</dbReference>
<feature type="domain" description="Squalene cyclase N-terminal" evidence="4">
    <location>
        <begin position="20"/>
        <end position="315"/>
    </location>
</feature>
<reference evidence="5" key="1">
    <citation type="submission" date="2021-03" db="EMBL/GenBank/DDBJ databases">
        <title>Revisited historic fungal species revealed as producer of novel bioactive compounds through whole genome sequencing and comparative genomics.</title>
        <authorList>
            <person name="Vignolle G.A."/>
            <person name="Hochenegger N."/>
            <person name="Mach R.L."/>
            <person name="Mach-Aigner A.R."/>
            <person name="Javad Rahimi M."/>
            <person name="Salim K.A."/>
            <person name="Chan C.M."/>
            <person name="Lim L.B.L."/>
            <person name="Cai F."/>
            <person name="Druzhinina I.S."/>
            <person name="U'Ren J.M."/>
            <person name="Derntl C."/>
        </authorList>
    </citation>
    <scope>NUCLEOTIDE SEQUENCE</scope>
    <source>
        <strain evidence="5">TUCIM 5799</strain>
    </source>
</reference>
<comment type="similarity">
    <text evidence="2">Belongs to the terpene cyclase/mutase family.</text>
</comment>
<dbReference type="EMBL" id="JAFIMR010000041">
    <property type="protein sequence ID" value="KAI1857100.1"/>
    <property type="molecule type" value="Genomic_DNA"/>
</dbReference>
<keyword evidence="6" id="KW-1185">Reference proteome</keyword>
<protein>
    <recommendedName>
        <fullName evidence="2">Terpene cyclase/mutase family member</fullName>
        <ecNumber evidence="2">5.4.99.-</ecNumber>
    </recommendedName>
</protein>
<evidence type="ECO:0000256" key="2">
    <source>
        <dbReference type="RuleBase" id="RU362003"/>
    </source>
</evidence>
<sequence length="624" mass="68956">MSEKSGNTTSLQKSVLSAVQLAADYAHHAMKPDGHWLTELRATVGFTAGYICLRNMLGPPLSEQEAGKMLQWIQSQQNASDGSWGLLPDRPGDVSTTTEGYFALKLLGVPVESKSMRRARSFILSQGGLGKVGVFTQLELALMGIIDWNEMAQVPAELILLPASAPISIYAFSYWSRVTAVPIMILRHHRPVYRIVPVDFLDELYIDPNDKHLHFTPPLSTLWRDGEKGRFCGSLADKALGILEPMLRRVPVARPYALSCCVRYILDHLDAGGYGAFWNSNFAAVMALHVEGFSTQHPAIQHLLTAINTCLWEDDYGIRMQVTIGPVWDTALMALGLLETGLADSRMDLTTQWFKSRQILETQGDYRVRNHKLVPGGWPFQYCNSHYPDTDDTLVALLTIIMHNPSDVTSQSCIRAIDWLLGMQCYDGGWACFDLNNDHRYLNLFPFGQGNQFYDPSVPDITGRILEGILFLESAQEPVAGIWGSRWHINYLNGTSSVLCGLMSVRSIFEGDLEIKEAINRMFTRPLSWLKSTQNADGGWGEDVGSYSDAQKAGRGVSTPTQTAWGVMGLLAHLPPTDSAVVRAVEYLVRTQTGSPVSEAVGVGIGAGPGATWTQKEYDGGYMR</sequence>
<dbReference type="InterPro" id="IPR008930">
    <property type="entry name" value="Terpenoid_cyclase/PrenylTrfase"/>
</dbReference>
<dbReference type="Pfam" id="PF13243">
    <property type="entry name" value="SQHop_cyclase_C"/>
    <property type="match status" value="1"/>
</dbReference>
<dbReference type="Pfam" id="PF13249">
    <property type="entry name" value="SQHop_cyclase_N"/>
    <property type="match status" value="1"/>
</dbReference>
<dbReference type="InterPro" id="IPR032696">
    <property type="entry name" value="SQ_cyclase_C"/>
</dbReference>
<accession>A0A9Q0AJK0</accession>
<evidence type="ECO:0000259" key="3">
    <source>
        <dbReference type="Pfam" id="PF13243"/>
    </source>
</evidence>
<gene>
    <name evidence="5" type="ORF">JX265_011301</name>
</gene>
<dbReference type="GO" id="GO:0016866">
    <property type="term" value="F:intramolecular transferase activity"/>
    <property type="evidence" value="ECO:0007669"/>
    <property type="project" value="InterPro"/>
</dbReference>
<dbReference type="Gene3D" id="1.50.10.20">
    <property type="match status" value="2"/>
</dbReference>
<dbReference type="GO" id="GO:0016104">
    <property type="term" value="P:triterpenoid biosynthetic process"/>
    <property type="evidence" value="ECO:0007669"/>
    <property type="project" value="InterPro"/>
</dbReference>
<keyword evidence="2" id="KW-0413">Isomerase</keyword>
<evidence type="ECO:0000259" key="4">
    <source>
        <dbReference type="Pfam" id="PF13249"/>
    </source>
</evidence>
<dbReference type="InterPro" id="IPR032697">
    <property type="entry name" value="SQ_cyclase_N"/>
</dbReference>